<accession>A0AAD5WRL2</accession>
<feature type="signal peptide" evidence="1">
    <location>
        <begin position="1"/>
        <end position="25"/>
    </location>
</feature>
<proteinExistence type="predicted"/>
<dbReference type="EMBL" id="JAKWBI020000261">
    <property type="protein sequence ID" value="KAJ2897683.1"/>
    <property type="molecule type" value="Genomic_DNA"/>
</dbReference>
<dbReference type="AlphaFoldDB" id="A0AAD5WRL2"/>
<organism evidence="2 3">
    <name type="scientific">Zalerion maritima</name>
    <dbReference type="NCBI Taxonomy" id="339359"/>
    <lineage>
        <taxon>Eukaryota</taxon>
        <taxon>Fungi</taxon>
        <taxon>Dikarya</taxon>
        <taxon>Ascomycota</taxon>
        <taxon>Pezizomycotina</taxon>
        <taxon>Sordariomycetes</taxon>
        <taxon>Lulworthiomycetidae</taxon>
        <taxon>Lulworthiales</taxon>
        <taxon>Lulworthiaceae</taxon>
        <taxon>Zalerion</taxon>
    </lineage>
</organism>
<protein>
    <submittedName>
        <fullName evidence="2">Uncharacterized protein</fullName>
    </submittedName>
</protein>
<keyword evidence="1" id="KW-0732">Signal</keyword>
<name>A0AAD5WRL2_9PEZI</name>
<feature type="chain" id="PRO_5041906019" evidence="1">
    <location>
        <begin position="26"/>
        <end position="139"/>
    </location>
</feature>
<comment type="caution">
    <text evidence="2">The sequence shown here is derived from an EMBL/GenBank/DDBJ whole genome shotgun (WGS) entry which is preliminary data.</text>
</comment>
<keyword evidence="3" id="KW-1185">Reference proteome</keyword>
<evidence type="ECO:0000313" key="3">
    <source>
        <dbReference type="Proteomes" id="UP001201980"/>
    </source>
</evidence>
<gene>
    <name evidence="2" type="ORF">MKZ38_004508</name>
</gene>
<evidence type="ECO:0000313" key="2">
    <source>
        <dbReference type="EMBL" id="KAJ2897683.1"/>
    </source>
</evidence>
<evidence type="ECO:0000256" key="1">
    <source>
        <dbReference type="SAM" id="SignalP"/>
    </source>
</evidence>
<sequence>MTSVRLLQKARRASFLLLLSHSLLGANFLSNELPRKSKLDSSINTVLYDETVPASCTISASVGTHQTMYASRPQGVKDDDVVPVTRYYCARAEARTARQTSNIQVGCRPSGKRHALVTDVFPRTDKLERGGNIPSELVI</sequence>
<dbReference type="Proteomes" id="UP001201980">
    <property type="component" value="Unassembled WGS sequence"/>
</dbReference>
<reference evidence="2" key="1">
    <citation type="submission" date="2022-07" db="EMBL/GenBank/DDBJ databases">
        <title>Draft genome sequence of Zalerion maritima ATCC 34329, a (micro)plastics degrading marine fungus.</title>
        <authorList>
            <person name="Paco A."/>
            <person name="Goncalves M.F.M."/>
            <person name="Rocha-Santos T.A.P."/>
            <person name="Alves A."/>
        </authorList>
    </citation>
    <scope>NUCLEOTIDE SEQUENCE</scope>
    <source>
        <strain evidence="2">ATCC 34329</strain>
    </source>
</reference>